<dbReference type="InterPro" id="IPR045122">
    <property type="entry name" value="Csc1-like"/>
</dbReference>
<dbReference type="InterPro" id="IPR027815">
    <property type="entry name" value="CSC1/OSCA1-like_cyt"/>
</dbReference>
<keyword evidence="5 8" id="KW-1133">Transmembrane helix</keyword>
<dbReference type="PANTHER" id="PTHR13018:SF53">
    <property type="entry name" value="DUF221 DOMAIN PROTEIN"/>
    <property type="match status" value="1"/>
</dbReference>
<dbReference type="AlphaFoldDB" id="A0A8H4W4Y3"/>
<dbReference type="GO" id="GO:0005886">
    <property type="term" value="C:plasma membrane"/>
    <property type="evidence" value="ECO:0007669"/>
    <property type="project" value="TreeGrafter"/>
</dbReference>
<feature type="domain" description="CSC1/OSCA1-like cytosolic" evidence="11">
    <location>
        <begin position="314"/>
        <end position="567"/>
    </location>
</feature>
<dbReference type="OrthoDB" id="1076608at2759"/>
<dbReference type="InterPro" id="IPR032880">
    <property type="entry name" value="CSC1/OSCA1-like_N"/>
</dbReference>
<comment type="similarity">
    <text evidence="2">Belongs to the CSC1 (TC 1.A.17) family.</text>
</comment>
<feature type="region of interest" description="Disordered" evidence="7">
    <location>
        <begin position="385"/>
        <end position="463"/>
    </location>
</feature>
<comment type="subcellular location">
    <subcellularLocation>
        <location evidence="1">Membrane</location>
        <topology evidence="1">Multi-pass membrane protein</topology>
    </subcellularLocation>
</comment>
<keyword evidence="6 8" id="KW-0472">Membrane</keyword>
<evidence type="ECO:0000256" key="2">
    <source>
        <dbReference type="ARBA" id="ARBA00007779"/>
    </source>
</evidence>
<dbReference type="EMBL" id="JAAMPI010000244">
    <property type="protein sequence ID" value="KAF4633641.1"/>
    <property type="molecule type" value="Genomic_DNA"/>
</dbReference>
<evidence type="ECO:0000256" key="3">
    <source>
        <dbReference type="ARBA" id="ARBA00022448"/>
    </source>
</evidence>
<evidence type="ECO:0000259" key="10">
    <source>
        <dbReference type="Pfam" id="PF13967"/>
    </source>
</evidence>
<dbReference type="InterPro" id="IPR003864">
    <property type="entry name" value="CSC1/OSCA1-like_7TM"/>
</dbReference>
<keyword evidence="13" id="KW-1185">Reference proteome</keyword>
<dbReference type="Pfam" id="PF02714">
    <property type="entry name" value="RSN1_7TM"/>
    <property type="match status" value="1"/>
</dbReference>
<dbReference type="Pfam" id="PF13967">
    <property type="entry name" value="RSN1_TM"/>
    <property type="match status" value="1"/>
</dbReference>
<sequence length="667" mass="75066">MSGHDVTTASVVVQGFRVLCHRLTAVPWLREFFPVPSIAKLRYGSAEVMAKGHTFIILNDAQVYRRKNHLMQLNGSWISKRQCYLDFSVTAYPGVKLVVFCDTLFDLYTCRSLCGGVSADIFGAASQISAGVPSEDIFEQPRPLVCITYEKLLGNKILLSLSPKINKYSEQTSPLPSGWFNWMKPFYQTPDTVVLNHSSLDGFLFLRYMKVLCIICVFGMVLTWPILIPFHVHGGGTNIQLDLLTFGNVMHAQWFYVHAILAWIFFGKYTGFIVREMLNKKGFILYMVARESVYFISLRQAYLLSPLYANRLSSRVVLFTCVPQQTLDERKLRRIFGDTVKNIWIPRDTEELDQLVKEREQTANRLERAEITLIKKANAAWKKTVKNGHPDAETNLESPASGFSKEPEITVLTQSPTSPTSPTSPISQVSSSPVISPISPREFARSDGTPILKTSYGLEGPPPDINGSVANQWLPYSQRPVHRPIANYGRRVDTIKWTRNRLKKLAPEIGKLRGQYRKGKGKPIPAVFIEFHTQVDAQSAYQTLAHHRANHMRPEIVGVRPQEIIWSSLRMAWWERIIRKFLIQGFIAVMVIFWSLPAAVVGIVSNISSLTQYVHFLSFLDDLPAAVLGLLAGLVPPVALACLMMSVPVILRGLFSPPPLESSTNIS</sequence>
<organism evidence="12 13">
    <name type="scientific">Cudoniella acicularis</name>
    <dbReference type="NCBI Taxonomy" id="354080"/>
    <lineage>
        <taxon>Eukaryota</taxon>
        <taxon>Fungi</taxon>
        <taxon>Dikarya</taxon>
        <taxon>Ascomycota</taxon>
        <taxon>Pezizomycotina</taxon>
        <taxon>Leotiomycetes</taxon>
        <taxon>Helotiales</taxon>
        <taxon>Tricladiaceae</taxon>
        <taxon>Cudoniella</taxon>
    </lineage>
</organism>
<feature type="transmembrane region" description="Helical" evidence="8">
    <location>
        <begin position="211"/>
        <end position="232"/>
    </location>
</feature>
<dbReference type="Proteomes" id="UP000566819">
    <property type="component" value="Unassembled WGS sequence"/>
</dbReference>
<feature type="transmembrane region" description="Helical" evidence="8">
    <location>
        <begin position="581"/>
        <end position="605"/>
    </location>
</feature>
<evidence type="ECO:0000313" key="13">
    <source>
        <dbReference type="Proteomes" id="UP000566819"/>
    </source>
</evidence>
<evidence type="ECO:0000256" key="5">
    <source>
        <dbReference type="ARBA" id="ARBA00022989"/>
    </source>
</evidence>
<protein>
    <recommendedName>
        <fullName evidence="14">CSC1/OSCA1-like 7TM region domain-containing protein</fullName>
    </recommendedName>
</protein>
<feature type="transmembrane region" description="Helical" evidence="8">
    <location>
        <begin position="252"/>
        <end position="274"/>
    </location>
</feature>
<evidence type="ECO:0000259" key="11">
    <source>
        <dbReference type="Pfam" id="PF14703"/>
    </source>
</evidence>
<feature type="compositionally biased region" description="Low complexity" evidence="7">
    <location>
        <begin position="413"/>
        <end position="440"/>
    </location>
</feature>
<dbReference type="GO" id="GO:0005227">
    <property type="term" value="F:calcium-activated cation channel activity"/>
    <property type="evidence" value="ECO:0007669"/>
    <property type="project" value="InterPro"/>
</dbReference>
<dbReference type="Pfam" id="PF14703">
    <property type="entry name" value="PHM7_cyt"/>
    <property type="match status" value="1"/>
</dbReference>
<name>A0A8H4W4Y3_9HELO</name>
<reference evidence="12 13" key="1">
    <citation type="submission" date="2020-03" db="EMBL/GenBank/DDBJ databases">
        <title>Draft Genome Sequence of Cudoniella acicularis.</title>
        <authorList>
            <person name="Buettner E."/>
            <person name="Kellner H."/>
        </authorList>
    </citation>
    <scope>NUCLEOTIDE SEQUENCE [LARGE SCALE GENOMIC DNA]</scope>
    <source>
        <strain evidence="12 13">DSM 108380</strain>
    </source>
</reference>
<evidence type="ECO:0008006" key="14">
    <source>
        <dbReference type="Google" id="ProtNLM"/>
    </source>
</evidence>
<evidence type="ECO:0000259" key="9">
    <source>
        <dbReference type="Pfam" id="PF02714"/>
    </source>
</evidence>
<evidence type="ECO:0000256" key="1">
    <source>
        <dbReference type="ARBA" id="ARBA00004141"/>
    </source>
</evidence>
<feature type="domain" description="CSC1/OSCA1-like N-terminal transmembrane" evidence="10">
    <location>
        <begin position="166"/>
        <end position="276"/>
    </location>
</feature>
<accession>A0A8H4W4Y3</accession>
<keyword evidence="4 8" id="KW-0812">Transmembrane</keyword>
<feature type="transmembrane region" description="Helical" evidence="8">
    <location>
        <begin position="625"/>
        <end position="651"/>
    </location>
</feature>
<evidence type="ECO:0000313" key="12">
    <source>
        <dbReference type="EMBL" id="KAF4633641.1"/>
    </source>
</evidence>
<evidence type="ECO:0000256" key="7">
    <source>
        <dbReference type="SAM" id="MobiDB-lite"/>
    </source>
</evidence>
<proteinExistence type="inferred from homology"/>
<feature type="domain" description="CSC1/OSCA1-like 7TM region" evidence="9">
    <location>
        <begin position="579"/>
        <end position="654"/>
    </location>
</feature>
<evidence type="ECO:0000256" key="4">
    <source>
        <dbReference type="ARBA" id="ARBA00022692"/>
    </source>
</evidence>
<gene>
    <name evidence="12" type="ORF">G7Y89_g4484</name>
</gene>
<comment type="caution">
    <text evidence="12">The sequence shown here is derived from an EMBL/GenBank/DDBJ whole genome shotgun (WGS) entry which is preliminary data.</text>
</comment>
<dbReference type="PANTHER" id="PTHR13018">
    <property type="entry name" value="PROBABLE MEMBRANE PROTEIN DUF221-RELATED"/>
    <property type="match status" value="1"/>
</dbReference>
<keyword evidence="3" id="KW-0813">Transport</keyword>
<evidence type="ECO:0000256" key="8">
    <source>
        <dbReference type="SAM" id="Phobius"/>
    </source>
</evidence>
<evidence type="ECO:0000256" key="6">
    <source>
        <dbReference type="ARBA" id="ARBA00023136"/>
    </source>
</evidence>